<accession>A0A0P9HGU0</accession>
<dbReference type="PANTHER" id="PTHR34978:SF3">
    <property type="entry name" value="SLR0241 PROTEIN"/>
    <property type="match status" value="1"/>
</dbReference>
<dbReference type="Gene3D" id="3.30.2010.10">
    <property type="entry name" value="Metalloproteases ('zincins'), catalytic domain"/>
    <property type="match status" value="1"/>
</dbReference>
<organism evidence="3 4">
    <name type="scientific">Kouleothrix aurantiaca</name>
    <dbReference type="NCBI Taxonomy" id="186479"/>
    <lineage>
        <taxon>Bacteria</taxon>
        <taxon>Bacillati</taxon>
        <taxon>Chloroflexota</taxon>
        <taxon>Chloroflexia</taxon>
        <taxon>Chloroflexales</taxon>
        <taxon>Roseiflexineae</taxon>
        <taxon>Roseiflexaceae</taxon>
        <taxon>Kouleothrix</taxon>
    </lineage>
</organism>
<keyword evidence="4" id="KW-1185">Reference proteome</keyword>
<feature type="transmembrane region" description="Helical" evidence="1">
    <location>
        <begin position="314"/>
        <end position="336"/>
    </location>
</feature>
<feature type="domain" description="Peptidase M56" evidence="2">
    <location>
        <begin position="161"/>
        <end position="277"/>
    </location>
</feature>
<gene>
    <name evidence="3" type="ORF">SE17_06080</name>
</gene>
<evidence type="ECO:0000259" key="2">
    <source>
        <dbReference type="Pfam" id="PF05569"/>
    </source>
</evidence>
<feature type="transmembrane region" description="Helical" evidence="1">
    <location>
        <begin position="15"/>
        <end position="35"/>
    </location>
</feature>
<dbReference type="PANTHER" id="PTHR34978">
    <property type="entry name" value="POSSIBLE SENSOR-TRANSDUCER PROTEIN BLAR"/>
    <property type="match status" value="1"/>
</dbReference>
<dbReference type="Pfam" id="PF05569">
    <property type="entry name" value="Peptidase_M56"/>
    <property type="match status" value="1"/>
</dbReference>
<dbReference type="EMBL" id="LJCR01000124">
    <property type="protein sequence ID" value="KPV54047.1"/>
    <property type="molecule type" value="Genomic_DNA"/>
</dbReference>
<keyword evidence="1" id="KW-0812">Transmembrane</keyword>
<proteinExistence type="predicted"/>
<dbReference type="CDD" id="cd07341">
    <property type="entry name" value="M56_BlaR1_MecR1_like"/>
    <property type="match status" value="1"/>
</dbReference>
<protein>
    <recommendedName>
        <fullName evidence="2">Peptidase M56 domain-containing protein</fullName>
    </recommendedName>
</protein>
<dbReference type="InterPro" id="IPR008756">
    <property type="entry name" value="Peptidase_M56"/>
</dbReference>
<name>A0A0P9HGU0_9CHLR</name>
<feature type="transmembrane region" description="Helical" evidence="1">
    <location>
        <begin position="47"/>
        <end position="65"/>
    </location>
</feature>
<evidence type="ECO:0000313" key="3">
    <source>
        <dbReference type="EMBL" id="KPV54047.1"/>
    </source>
</evidence>
<dbReference type="Proteomes" id="UP000050509">
    <property type="component" value="Unassembled WGS sequence"/>
</dbReference>
<reference evidence="3 4" key="1">
    <citation type="submission" date="2015-09" db="EMBL/GenBank/DDBJ databases">
        <title>Draft genome sequence of Kouleothrix aurantiaca JCM 19913.</title>
        <authorList>
            <person name="Hemp J."/>
        </authorList>
    </citation>
    <scope>NUCLEOTIDE SEQUENCE [LARGE SCALE GENOMIC DNA]</scope>
    <source>
        <strain evidence="3 4">COM-B</strain>
    </source>
</reference>
<keyword evidence="1" id="KW-1133">Transmembrane helix</keyword>
<comment type="caution">
    <text evidence="3">The sequence shown here is derived from an EMBL/GenBank/DDBJ whole genome shotgun (WGS) entry which is preliminary data.</text>
</comment>
<keyword evidence="1" id="KW-0472">Membrane</keyword>
<dbReference type="AlphaFoldDB" id="A0A0P9HGU0"/>
<evidence type="ECO:0000313" key="4">
    <source>
        <dbReference type="Proteomes" id="UP000050509"/>
    </source>
</evidence>
<dbReference type="InterPro" id="IPR052173">
    <property type="entry name" value="Beta-lactam_resp_regulator"/>
</dbReference>
<feature type="transmembrane region" description="Helical" evidence="1">
    <location>
        <begin position="104"/>
        <end position="122"/>
    </location>
</feature>
<evidence type="ECO:0000256" key="1">
    <source>
        <dbReference type="SAM" id="Phobius"/>
    </source>
</evidence>
<sequence length="338" mass="37249">MGTDVIPYDPYHPHLAYTLVVACIAWVGVTLYSRWFLQHLPRLRVQLYALVIGLPLFGEGFAYLINLVRPAPETRLGYILTHFHAYYLQRLPIDSFLSPSAEEILILMLGGLATISLVRFLIGTRRLERALSTAAPLAETSYTSVMNRLLSVVNPHYGALPPIYVCNLSVQLAFTTGIARQRIYASSALLDALTTDEAVAVLCHEWAHVQRRDILWNTAVRLLRDVLWFLPSSHTAWHAMAASQDEACDALAARMTRQPLVLARALVKVASSKQNNTLPSLSTANMFARAGHTPRTRVEQMIRLSQPSGRSGRASVIGAGLLGMLLLVASMLPALLGS</sequence>